<dbReference type="GO" id="GO:0042759">
    <property type="term" value="P:long-chain fatty acid biosynthetic process"/>
    <property type="evidence" value="ECO:0007669"/>
    <property type="project" value="EnsemblPlants"/>
</dbReference>
<dbReference type="GO" id="GO:0005794">
    <property type="term" value="C:Golgi apparatus"/>
    <property type="evidence" value="ECO:0007669"/>
    <property type="project" value="EnsemblPlants"/>
</dbReference>
<keyword evidence="3 6" id="KW-1133">Transmembrane helix</keyword>
<dbReference type="Proteomes" id="UP000244005">
    <property type="component" value="Unassembled WGS sequence"/>
</dbReference>
<dbReference type="OMA" id="FRCHNIG"/>
<name>A0A2R6WAF8_MARPO</name>
<evidence type="ECO:0000256" key="5">
    <source>
        <dbReference type="PROSITE-ProRule" id="PRU00205"/>
    </source>
</evidence>
<dbReference type="PROSITE" id="PS51257">
    <property type="entry name" value="PROKAR_LIPOPROTEIN"/>
    <property type="match status" value="1"/>
</dbReference>
<feature type="transmembrane region" description="Helical" evidence="6">
    <location>
        <begin position="80"/>
        <end position="99"/>
    </location>
</feature>
<evidence type="ECO:0000256" key="6">
    <source>
        <dbReference type="SAM" id="Phobius"/>
    </source>
</evidence>
<dbReference type="Pfam" id="PF03798">
    <property type="entry name" value="TRAM_LAG1_CLN8"/>
    <property type="match status" value="1"/>
</dbReference>
<feature type="transmembrane region" description="Helical" evidence="6">
    <location>
        <begin position="125"/>
        <end position="144"/>
    </location>
</feature>
<evidence type="ECO:0000256" key="2">
    <source>
        <dbReference type="ARBA" id="ARBA00022692"/>
    </source>
</evidence>
<dbReference type="GO" id="GO:0046513">
    <property type="term" value="P:ceramide biosynthetic process"/>
    <property type="evidence" value="ECO:0000318"/>
    <property type="project" value="GO_Central"/>
</dbReference>
<feature type="domain" description="TLC" evidence="7">
    <location>
        <begin position="75"/>
        <end position="282"/>
    </location>
</feature>
<dbReference type="InterPro" id="IPR016439">
    <property type="entry name" value="Lag1/Lac1-like"/>
</dbReference>
<dbReference type="GO" id="GO:0005783">
    <property type="term" value="C:endoplasmic reticulum"/>
    <property type="evidence" value="ECO:0000318"/>
    <property type="project" value="GO_Central"/>
</dbReference>
<gene>
    <name evidence="8" type="ORF">MARPO_0119s0040</name>
</gene>
<dbReference type="PROSITE" id="PS50922">
    <property type="entry name" value="TLC"/>
    <property type="match status" value="1"/>
</dbReference>
<dbReference type="GO" id="GO:0050291">
    <property type="term" value="F:sphingosine N-acyltransferase activity"/>
    <property type="evidence" value="ECO:0000318"/>
    <property type="project" value="GO_Central"/>
</dbReference>
<comment type="subcellular location">
    <subcellularLocation>
        <location evidence="1">Endoplasmic reticulum membrane</location>
        <topology evidence="1">Multi-pass membrane protein</topology>
    </subcellularLocation>
</comment>
<dbReference type="PANTHER" id="PTHR12560">
    <property type="entry name" value="LONGEVITY ASSURANCE FACTOR 1 LAG1"/>
    <property type="match status" value="1"/>
</dbReference>
<dbReference type="GO" id="GO:0005789">
    <property type="term" value="C:endoplasmic reticulum membrane"/>
    <property type="evidence" value="ECO:0007669"/>
    <property type="project" value="UniProtKB-SubCell"/>
</dbReference>
<proteinExistence type="predicted"/>
<dbReference type="PANTHER" id="PTHR12560:SF0">
    <property type="entry name" value="LD18904P"/>
    <property type="match status" value="1"/>
</dbReference>
<evidence type="ECO:0000313" key="9">
    <source>
        <dbReference type="Proteomes" id="UP000244005"/>
    </source>
</evidence>
<dbReference type="Gramene" id="Mp4g15160.1">
    <property type="protein sequence ID" value="Mp4g15160.1.cds"/>
    <property type="gene ID" value="Mp4g15160"/>
</dbReference>
<evidence type="ECO:0000256" key="1">
    <source>
        <dbReference type="ARBA" id="ARBA00004477"/>
    </source>
</evidence>
<evidence type="ECO:0000259" key="7">
    <source>
        <dbReference type="PROSITE" id="PS50922"/>
    </source>
</evidence>
<dbReference type="GO" id="GO:0002238">
    <property type="term" value="P:response to molecule of fungal origin"/>
    <property type="evidence" value="ECO:0007669"/>
    <property type="project" value="EnsemblPlants"/>
</dbReference>
<dbReference type="AlphaFoldDB" id="A0A2R6WAF8"/>
<sequence length="298" mass="34654">MWAGGSRNMEAMWEAESHPQWQDYSLVCFAALACPLARFLLDSCVFQRLAERAIFPDGENNLKKIVRDSRRKKIPKFMESAWKLTYYTATVVLALLVTYKEPWFGNTNAFWHGWPNQSLKFQLKVLYTLQCGFYVFSVAALLFWETRRKDFAVMMSHHIITISLIGFSYITGSFRVGSIVLVLHDVSDIFLESAKLCKYSGSELGASVLFGLFALSWGLLRLVYFPFWIIRSTSLDIIEHLDKSNPLHTIQYYAFNTLLLTLLIIHIYWWWLICRMISRQLQLQGRIPDDVRSDSDDD</sequence>
<dbReference type="InterPro" id="IPR006634">
    <property type="entry name" value="TLC-dom"/>
</dbReference>
<feature type="transmembrane region" description="Helical" evidence="6">
    <location>
        <begin position="206"/>
        <end position="230"/>
    </location>
</feature>
<feature type="transmembrane region" description="Helical" evidence="6">
    <location>
        <begin position="250"/>
        <end position="271"/>
    </location>
</feature>
<dbReference type="SMART" id="SM00724">
    <property type="entry name" value="TLC"/>
    <property type="match status" value="1"/>
</dbReference>
<dbReference type="OrthoDB" id="537032at2759"/>
<organism evidence="8 9">
    <name type="scientific">Marchantia polymorpha</name>
    <name type="common">Common liverwort</name>
    <name type="synonym">Marchantia aquatica</name>
    <dbReference type="NCBI Taxonomy" id="3197"/>
    <lineage>
        <taxon>Eukaryota</taxon>
        <taxon>Viridiplantae</taxon>
        <taxon>Streptophyta</taxon>
        <taxon>Embryophyta</taxon>
        <taxon>Marchantiophyta</taxon>
        <taxon>Marchantiopsida</taxon>
        <taxon>Marchantiidae</taxon>
        <taxon>Marchantiales</taxon>
        <taxon>Marchantiaceae</taxon>
        <taxon>Marchantia</taxon>
    </lineage>
</organism>
<evidence type="ECO:0000256" key="4">
    <source>
        <dbReference type="ARBA" id="ARBA00023136"/>
    </source>
</evidence>
<keyword evidence="4 5" id="KW-0472">Membrane</keyword>
<evidence type="ECO:0000256" key="3">
    <source>
        <dbReference type="ARBA" id="ARBA00022989"/>
    </source>
</evidence>
<dbReference type="EMBL" id="KZ772791">
    <property type="protein sequence ID" value="PTQ30840.1"/>
    <property type="molecule type" value="Genomic_DNA"/>
</dbReference>
<keyword evidence="2 5" id="KW-0812">Transmembrane</keyword>
<reference evidence="9" key="1">
    <citation type="journal article" date="2017" name="Cell">
        <title>Insights into land plant evolution garnered from the Marchantia polymorpha genome.</title>
        <authorList>
            <person name="Bowman J.L."/>
            <person name="Kohchi T."/>
            <person name="Yamato K.T."/>
            <person name="Jenkins J."/>
            <person name="Shu S."/>
            <person name="Ishizaki K."/>
            <person name="Yamaoka S."/>
            <person name="Nishihama R."/>
            <person name="Nakamura Y."/>
            <person name="Berger F."/>
            <person name="Adam C."/>
            <person name="Aki S.S."/>
            <person name="Althoff F."/>
            <person name="Araki T."/>
            <person name="Arteaga-Vazquez M.A."/>
            <person name="Balasubrmanian S."/>
            <person name="Barry K."/>
            <person name="Bauer D."/>
            <person name="Boehm C.R."/>
            <person name="Briginshaw L."/>
            <person name="Caballero-Perez J."/>
            <person name="Catarino B."/>
            <person name="Chen F."/>
            <person name="Chiyoda S."/>
            <person name="Chovatia M."/>
            <person name="Davies K.M."/>
            <person name="Delmans M."/>
            <person name="Demura T."/>
            <person name="Dierschke T."/>
            <person name="Dolan L."/>
            <person name="Dorantes-Acosta A.E."/>
            <person name="Eklund D.M."/>
            <person name="Florent S.N."/>
            <person name="Flores-Sandoval E."/>
            <person name="Fujiyama A."/>
            <person name="Fukuzawa H."/>
            <person name="Galik B."/>
            <person name="Grimanelli D."/>
            <person name="Grimwood J."/>
            <person name="Grossniklaus U."/>
            <person name="Hamada T."/>
            <person name="Haseloff J."/>
            <person name="Hetherington A.J."/>
            <person name="Higo A."/>
            <person name="Hirakawa Y."/>
            <person name="Hundley H.N."/>
            <person name="Ikeda Y."/>
            <person name="Inoue K."/>
            <person name="Inoue S.I."/>
            <person name="Ishida S."/>
            <person name="Jia Q."/>
            <person name="Kakita M."/>
            <person name="Kanazawa T."/>
            <person name="Kawai Y."/>
            <person name="Kawashima T."/>
            <person name="Kennedy M."/>
            <person name="Kinose K."/>
            <person name="Kinoshita T."/>
            <person name="Kohara Y."/>
            <person name="Koide E."/>
            <person name="Komatsu K."/>
            <person name="Kopischke S."/>
            <person name="Kubo M."/>
            <person name="Kyozuka J."/>
            <person name="Lagercrantz U."/>
            <person name="Lin S.S."/>
            <person name="Lindquist E."/>
            <person name="Lipzen A.M."/>
            <person name="Lu C.W."/>
            <person name="De Luna E."/>
            <person name="Martienssen R.A."/>
            <person name="Minamino N."/>
            <person name="Mizutani M."/>
            <person name="Mizutani M."/>
            <person name="Mochizuki N."/>
            <person name="Monte I."/>
            <person name="Mosher R."/>
            <person name="Nagasaki H."/>
            <person name="Nakagami H."/>
            <person name="Naramoto S."/>
            <person name="Nishitani K."/>
            <person name="Ohtani M."/>
            <person name="Okamoto T."/>
            <person name="Okumura M."/>
            <person name="Phillips J."/>
            <person name="Pollak B."/>
            <person name="Reinders A."/>
            <person name="Rovekamp M."/>
            <person name="Sano R."/>
            <person name="Sawa S."/>
            <person name="Schmid M.W."/>
            <person name="Shirakawa M."/>
            <person name="Solano R."/>
            <person name="Spunde A."/>
            <person name="Suetsugu N."/>
            <person name="Sugano S."/>
            <person name="Sugiyama A."/>
            <person name="Sun R."/>
            <person name="Suzuki Y."/>
            <person name="Takenaka M."/>
            <person name="Takezawa D."/>
            <person name="Tomogane H."/>
            <person name="Tsuzuki M."/>
            <person name="Ueda T."/>
            <person name="Umeda M."/>
            <person name="Ward J.M."/>
            <person name="Watanabe Y."/>
            <person name="Yazaki K."/>
            <person name="Yokoyama R."/>
            <person name="Yoshitake Y."/>
            <person name="Yotsui I."/>
            <person name="Zachgo S."/>
            <person name="Schmutz J."/>
        </authorList>
    </citation>
    <scope>NUCLEOTIDE SEQUENCE [LARGE SCALE GENOMIC DNA]</scope>
    <source>
        <strain evidence="9">Tak-1</strain>
    </source>
</reference>
<protein>
    <recommendedName>
        <fullName evidence="7">TLC domain-containing protein</fullName>
    </recommendedName>
</protein>
<accession>A0A2R6WAF8</accession>
<evidence type="ECO:0000313" key="8">
    <source>
        <dbReference type="EMBL" id="PTQ30840.1"/>
    </source>
</evidence>
<keyword evidence="9" id="KW-1185">Reference proteome</keyword>